<dbReference type="PROSITE" id="PS51257">
    <property type="entry name" value="PROKAR_LIPOPROTEIN"/>
    <property type="match status" value="1"/>
</dbReference>
<evidence type="ECO:0000313" key="1">
    <source>
        <dbReference type="EMBL" id="MBC6465712.1"/>
    </source>
</evidence>
<reference evidence="1 2" key="1">
    <citation type="submission" date="2020-06" db="EMBL/GenBank/DDBJ databases">
        <title>Actinomadura xiongansis sp. nov., isolated from soil of Baiyangdian.</title>
        <authorList>
            <person name="Zhang X."/>
        </authorList>
    </citation>
    <scope>NUCLEOTIDE SEQUENCE [LARGE SCALE GENOMIC DNA]</scope>
    <source>
        <strain evidence="1 2">HBUM206468</strain>
    </source>
</reference>
<dbReference type="Proteomes" id="UP000805614">
    <property type="component" value="Unassembled WGS sequence"/>
</dbReference>
<comment type="caution">
    <text evidence="1">The sequence shown here is derived from an EMBL/GenBank/DDBJ whole genome shotgun (WGS) entry which is preliminary data.</text>
</comment>
<name>A0ABR7LLK5_9ACTN</name>
<organism evidence="1 2">
    <name type="scientific">Actinomadura alba</name>
    <dbReference type="NCBI Taxonomy" id="406431"/>
    <lineage>
        <taxon>Bacteria</taxon>
        <taxon>Bacillati</taxon>
        <taxon>Actinomycetota</taxon>
        <taxon>Actinomycetes</taxon>
        <taxon>Streptosporangiales</taxon>
        <taxon>Thermomonosporaceae</taxon>
        <taxon>Actinomadura</taxon>
    </lineage>
</organism>
<dbReference type="RefSeq" id="WP_187242719.1">
    <property type="nucleotide sequence ID" value="NZ_BAAAOK010000006.1"/>
</dbReference>
<accession>A0ABR7LLK5</accession>
<dbReference type="PANTHER" id="PTHR43649:SF16">
    <property type="entry name" value="SUGAR-BINDING LIPOPROTEIN"/>
    <property type="match status" value="1"/>
</dbReference>
<evidence type="ECO:0000313" key="2">
    <source>
        <dbReference type="Proteomes" id="UP000805614"/>
    </source>
</evidence>
<sequence length="451" mass="48183">MKSRKLTILLVTGIALTAAGCGGDDGDGDSGAGATPGQVSVTVACQPPKTAKEERRLWDEDVVAFEKLHPNIKVVSKDAFPCYEPKTFEAKLAGGQLEDVFYVNFPNVARIIQQGQATDISSYVGALKNGKDLRPDVTNIFKSGGKTYGVPRDGYGMGLVYNRKLFTKAGLDPNNPPKTWAEVREAAKKIAGLGAGYVGFGEYSGGNTGGWHFTASLYGRGGDAVTPDGTKAAFNTDQGKAVLQTLKDMRWTDNSMGTRRSIKWEDLMQQMAGGRMGMMLGAPDVTRDLQDKFRGKIEDFGVTAQPEATAALNGGSGYMFNRKASPEKIKAGLLWLEYQYLTPGKGQFDYPRLKAVGRPVGLPIPDLYGTTPPGQQIAADRKANATVPVENFAPYAAGTANVAAKPEPPLAQEIYAVLDTPMSAVLTRQDADVSKLLSDAEAKVNALLAKS</sequence>
<dbReference type="SUPFAM" id="SSF53850">
    <property type="entry name" value="Periplasmic binding protein-like II"/>
    <property type="match status" value="1"/>
</dbReference>
<dbReference type="EMBL" id="JABVEC010000005">
    <property type="protein sequence ID" value="MBC6465712.1"/>
    <property type="molecule type" value="Genomic_DNA"/>
</dbReference>
<dbReference type="Gene3D" id="3.40.190.10">
    <property type="entry name" value="Periplasmic binding protein-like II"/>
    <property type="match status" value="1"/>
</dbReference>
<proteinExistence type="predicted"/>
<keyword evidence="2" id="KW-1185">Reference proteome</keyword>
<dbReference type="InterPro" id="IPR050490">
    <property type="entry name" value="Bact_solute-bd_prot1"/>
</dbReference>
<protein>
    <submittedName>
        <fullName evidence="1">Extracellular solute-binding protein</fullName>
    </submittedName>
</protein>
<dbReference type="Pfam" id="PF01547">
    <property type="entry name" value="SBP_bac_1"/>
    <property type="match status" value="1"/>
</dbReference>
<dbReference type="PANTHER" id="PTHR43649">
    <property type="entry name" value="ARABINOSE-BINDING PROTEIN-RELATED"/>
    <property type="match status" value="1"/>
</dbReference>
<dbReference type="InterPro" id="IPR006059">
    <property type="entry name" value="SBP"/>
</dbReference>
<gene>
    <name evidence="1" type="ORF">HKK74_09405</name>
</gene>